<evidence type="ECO:0000259" key="1">
    <source>
        <dbReference type="Pfam" id="PF25150"/>
    </source>
</evidence>
<organism evidence="2 3">
    <name type="scientific">Cryptolaemus montrouzieri</name>
    <dbReference type="NCBI Taxonomy" id="559131"/>
    <lineage>
        <taxon>Eukaryota</taxon>
        <taxon>Metazoa</taxon>
        <taxon>Ecdysozoa</taxon>
        <taxon>Arthropoda</taxon>
        <taxon>Hexapoda</taxon>
        <taxon>Insecta</taxon>
        <taxon>Pterygota</taxon>
        <taxon>Neoptera</taxon>
        <taxon>Endopterygota</taxon>
        <taxon>Coleoptera</taxon>
        <taxon>Polyphaga</taxon>
        <taxon>Cucujiformia</taxon>
        <taxon>Coccinelloidea</taxon>
        <taxon>Coccinellidae</taxon>
        <taxon>Scymninae</taxon>
        <taxon>Scymnini</taxon>
        <taxon>Cryptolaemus</taxon>
    </lineage>
</organism>
<dbReference type="AlphaFoldDB" id="A0ABD2NER2"/>
<dbReference type="InterPro" id="IPR051954">
    <property type="entry name" value="tRNA_methyltransferase_THADA"/>
</dbReference>
<feature type="domain" description="tRNA (32-2'-O)-methyltransferase regulator THADA-like TPR repeats region" evidence="1">
    <location>
        <begin position="48"/>
        <end position="204"/>
    </location>
</feature>
<dbReference type="InterPro" id="IPR056843">
    <property type="entry name" value="THADA-like_TPR"/>
</dbReference>
<sequence length="210" mass="25272">MFILLQNIQYLREQITQLLEDPVCHEHACTAYELLMREHYKEIPLEHWLSIWVRPALVQMKRVPIDKTPVYQRILCRAFQINQAILRDLFPNKYMGSHREWGVLLKCLCYARNSKNTLKIGTYDSNVYWWGLIEKTKLKMFAVQRDDVVRVSALRVIVECQRTTEYFTEWEFNYLIEYYVFNGSNQVPHVRKEITSLYKKGITRFLQVLK</sequence>
<keyword evidence="3" id="KW-1185">Reference proteome</keyword>
<accession>A0ABD2NER2</accession>
<dbReference type="PANTHER" id="PTHR14387">
    <property type="entry name" value="THADA/DEATH RECEPTOR INTERACTING PROTEIN"/>
    <property type="match status" value="1"/>
</dbReference>
<gene>
    <name evidence="2" type="ORF">HHI36_012528</name>
</gene>
<dbReference type="EMBL" id="JABFTP020000103">
    <property type="protein sequence ID" value="KAL3277177.1"/>
    <property type="molecule type" value="Genomic_DNA"/>
</dbReference>
<name>A0ABD2NER2_9CUCU</name>
<evidence type="ECO:0000313" key="3">
    <source>
        <dbReference type="Proteomes" id="UP001516400"/>
    </source>
</evidence>
<reference evidence="2 3" key="1">
    <citation type="journal article" date="2021" name="BMC Biol.">
        <title>Horizontally acquired antibacterial genes associated with adaptive radiation of ladybird beetles.</title>
        <authorList>
            <person name="Li H.S."/>
            <person name="Tang X.F."/>
            <person name="Huang Y.H."/>
            <person name="Xu Z.Y."/>
            <person name="Chen M.L."/>
            <person name="Du X.Y."/>
            <person name="Qiu B.Y."/>
            <person name="Chen P.T."/>
            <person name="Zhang W."/>
            <person name="Slipinski A."/>
            <person name="Escalona H.E."/>
            <person name="Waterhouse R.M."/>
            <person name="Zwick A."/>
            <person name="Pang H."/>
        </authorList>
    </citation>
    <scope>NUCLEOTIDE SEQUENCE [LARGE SCALE GENOMIC DNA]</scope>
    <source>
        <strain evidence="2">SYSU2018</strain>
    </source>
</reference>
<dbReference type="PANTHER" id="PTHR14387:SF7">
    <property type="entry name" value="THYROID ADENOMA-ASSOCIATED PROTEIN"/>
    <property type="match status" value="1"/>
</dbReference>
<dbReference type="Pfam" id="PF25150">
    <property type="entry name" value="TPR_Trm732"/>
    <property type="match status" value="1"/>
</dbReference>
<dbReference type="Proteomes" id="UP001516400">
    <property type="component" value="Unassembled WGS sequence"/>
</dbReference>
<protein>
    <recommendedName>
        <fullName evidence="1">tRNA (32-2'-O)-methyltransferase regulator THADA-like TPR repeats region domain-containing protein</fullName>
    </recommendedName>
</protein>
<proteinExistence type="predicted"/>
<comment type="caution">
    <text evidence="2">The sequence shown here is derived from an EMBL/GenBank/DDBJ whole genome shotgun (WGS) entry which is preliminary data.</text>
</comment>
<evidence type="ECO:0000313" key="2">
    <source>
        <dbReference type="EMBL" id="KAL3277177.1"/>
    </source>
</evidence>